<protein>
    <submittedName>
        <fullName evidence="1">Uncharacterized protein</fullName>
    </submittedName>
</protein>
<evidence type="ECO:0000313" key="2">
    <source>
        <dbReference type="Proteomes" id="UP000041770"/>
    </source>
</evidence>
<evidence type="ECO:0000313" key="1">
    <source>
        <dbReference type="EMBL" id="CSC60430.1"/>
    </source>
</evidence>
<proteinExistence type="predicted"/>
<reference evidence="1 2" key="1">
    <citation type="submission" date="2015-07" db="EMBL/GenBank/DDBJ databases">
        <authorList>
            <consortium name="Pathogen Informatics"/>
        </authorList>
    </citation>
    <scope>NUCLEOTIDE SEQUENCE [LARGE SCALE GENOMIC DNA]</scope>
    <source>
        <strain evidence="1 2">A316</strain>
    </source>
</reference>
<accession>A0A655QMT1</accession>
<name>A0A655QMT1_VIBCL</name>
<dbReference type="Proteomes" id="UP000041770">
    <property type="component" value="Unassembled WGS sequence"/>
</dbReference>
<gene>
    <name evidence="1" type="ORF">ERS013200_01783</name>
</gene>
<dbReference type="AlphaFoldDB" id="A0A655QMT1"/>
<sequence length="52" mass="5846">MAIKLGLIQFLSATTITLTTEQQQHHHQHNGRDFCSRIEIGITEPSIVNRCG</sequence>
<organism evidence="1 2">
    <name type="scientific">Vibrio cholerae</name>
    <dbReference type="NCBI Taxonomy" id="666"/>
    <lineage>
        <taxon>Bacteria</taxon>
        <taxon>Pseudomonadati</taxon>
        <taxon>Pseudomonadota</taxon>
        <taxon>Gammaproteobacteria</taxon>
        <taxon>Vibrionales</taxon>
        <taxon>Vibrionaceae</taxon>
        <taxon>Vibrio</taxon>
    </lineage>
</organism>
<dbReference type="EMBL" id="CWQY01000010">
    <property type="protein sequence ID" value="CSC60430.1"/>
    <property type="molecule type" value="Genomic_DNA"/>
</dbReference>